<reference evidence="7" key="1">
    <citation type="journal article" date="2019" name="Int. J. Syst. Evol. Microbiol.">
        <title>The Global Catalogue of Microorganisms (GCM) 10K type strain sequencing project: providing services to taxonomists for standard genome sequencing and annotation.</title>
        <authorList>
            <consortium name="The Broad Institute Genomics Platform"/>
            <consortium name="The Broad Institute Genome Sequencing Center for Infectious Disease"/>
            <person name="Wu L."/>
            <person name="Ma J."/>
        </authorList>
    </citation>
    <scope>NUCLEOTIDE SEQUENCE [LARGE SCALE GENOMIC DNA]</scope>
    <source>
        <strain evidence="7">CGMCC 1.12750</strain>
    </source>
</reference>
<organism evidence="6 7">
    <name type="scientific">Plastorhodobacter daqingensis</name>
    <dbReference type="NCBI Taxonomy" id="1387281"/>
    <lineage>
        <taxon>Bacteria</taxon>
        <taxon>Pseudomonadati</taxon>
        <taxon>Pseudomonadota</taxon>
        <taxon>Alphaproteobacteria</taxon>
        <taxon>Rhodobacterales</taxon>
        <taxon>Paracoccaceae</taxon>
        <taxon>Plastorhodobacter</taxon>
    </lineage>
</organism>
<evidence type="ECO:0000256" key="4">
    <source>
        <dbReference type="ARBA" id="ARBA00023163"/>
    </source>
</evidence>
<feature type="domain" description="HTH lysR-type" evidence="5">
    <location>
        <begin position="10"/>
        <end position="67"/>
    </location>
</feature>
<evidence type="ECO:0000256" key="2">
    <source>
        <dbReference type="ARBA" id="ARBA00023015"/>
    </source>
</evidence>
<dbReference type="Pfam" id="PF00126">
    <property type="entry name" value="HTH_1"/>
    <property type="match status" value="2"/>
</dbReference>
<evidence type="ECO:0000256" key="1">
    <source>
        <dbReference type="ARBA" id="ARBA00009437"/>
    </source>
</evidence>
<dbReference type="Proteomes" id="UP001596516">
    <property type="component" value="Unassembled WGS sequence"/>
</dbReference>
<dbReference type="Pfam" id="PF03466">
    <property type="entry name" value="LysR_substrate"/>
    <property type="match status" value="1"/>
</dbReference>
<dbReference type="PROSITE" id="PS50931">
    <property type="entry name" value="HTH_LYSR"/>
    <property type="match status" value="2"/>
</dbReference>
<dbReference type="SUPFAM" id="SSF53850">
    <property type="entry name" value="Periplasmic binding protein-like II"/>
    <property type="match status" value="1"/>
</dbReference>
<protein>
    <submittedName>
        <fullName evidence="6">LysR family transcriptional regulator</fullName>
    </submittedName>
</protein>
<evidence type="ECO:0000259" key="5">
    <source>
        <dbReference type="PROSITE" id="PS50931"/>
    </source>
</evidence>
<evidence type="ECO:0000313" key="6">
    <source>
        <dbReference type="EMBL" id="MFC7703653.1"/>
    </source>
</evidence>
<dbReference type="EMBL" id="JBHTFQ010000002">
    <property type="protein sequence ID" value="MFC7703653.1"/>
    <property type="molecule type" value="Genomic_DNA"/>
</dbReference>
<dbReference type="SUPFAM" id="SSF46785">
    <property type="entry name" value="Winged helix' DNA-binding domain"/>
    <property type="match status" value="2"/>
</dbReference>
<dbReference type="InterPro" id="IPR000847">
    <property type="entry name" value="LysR_HTH_N"/>
</dbReference>
<gene>
    <name evidence="6" type="ORF">ACFQXB_05535</name>
</gene>
<dbReference type="InterPro" id="IPR005119">
    <property type="entry name" value="LysR_subst-bd"/>
</dbReference>
<dbReference type="PANTHER" id="PTHR30126">
    <property type="entry name" value="HTH-TYPE TRANSCRIPTIONAL REGULATOR"/>
    <property type="match status" value="1"/>
</dbReference>
<sequence length="393" mass="43050">MAAGTEPSPPSIRHLRMFLILGRTGSATRTAELCHVSQPAVTQAMAKLSRQTGHALFLRNPHGLFLTEAGEVLHHRAARAIARLDQVMSEMARQIRFQATWPQLAALVAVSEAESFTLAAHRLGLAQPTVHRATTTLEQAAGTVFFQRTAHGLITTRAGLQLAQAARLALAELEQARADLGNLEGREVGRIVIGALPLSRSGWLPRAILAFRRQRPALPLQIIDGRYDELLLGLRRGDIDLMLGALRLPSPIDDIHQERLFDDEAAVVARRGHPLAARAGLTFEDLRGFPWVMPRRSTPLRAVLDAALADNPPLDVVETSSVSLLREILRDSDYLGGLSRMQAEVEAETLSILPVALENARRAIGVTTRADWEPTRAQRDFLNQLRQTAAGMS</sequence>
<keyword evidence="3" id="KW-0238">DNA-binding</keyword>
<dbReference type="RefSeq" id="WP_377400350.1">
    <property type="nucleotide sequence ID" value="NZ_JBHTFQ010000002.1"/>
</dbReference>
<name>A0ABW2UK42_9RHOB</name>
<evidence type="ECO:0000256" key="3">
    <source>
        <dbReference type="ARBA" id="ARBA00023125"/>
    </source>
</evidence>
<comment type="similarity">
    <text evidence="1">Belongs to the LysR transcriptional regulatory family.</text>
</comment>
<dbReference type="InterPro" id="IPR036388">
    <property type="entry name" value="WH-like_DNA-bd_sf"/>
</dbReference>
<evidence type="ECO:0000313" key="7">
    <source>
        <dbReference type="Proteomes" id="UP001596516"/>
    </source>
</evidence>
<dbReference type="Gene3D" id="3.40.190.290">
    <property type="match status" value="1"/>
</dbReference>
<accession>A0ABW2UK42</accession>
<dbReference type="PANTHER" id="PTHR30126:SF98">
    <property type="entry name" value="HTH-TYPE TRANSCRIPTIONAL ACTIVATOR BAUR"/>
    <property type="match status" value="1"/>
</dbReference>
<keyword evidence="4" id="KW-0804">Transcription</keyword>
<dbReference type="InterPro" id="IPR036390">
    <property type="entry name" value="WH_DNA-bd_sf"/>
</dbReference>
<dbReference type="Gene3D" id="1.10.10.10">
    <property type="entry name" value="Winged helix-like DNA-binding domain superfamily/Winged helix DNA-binding domain"/>
    <property type="match status" value="2"/>
</dbReference>
<keyword evidence="2" id="KW-0805">Transcription regulation</keyword>
<keyword evidence="7" id="KW-1185">Reference proteome</keyword>
<proteinExistence type="inferred from homology"/>
<comment type="caution">
    <text evidence="6">The sequence shown here is derived from an EMBL/GenBank/DDBJ whole genome shotgun (WGS) entry which is preliminary data.</text>
</comment>
<feature type="domain" description="HTH lysR-type" evidence="5">
    <location>
        <begin position="103"/>
        <end position="156"/>
    </location>
</feature>